<feature type="region of interest" description="Disordered" evidence="2">
    <location>
        <begin position="247"/>
        <end position="296"/>
    </location>
</feature>
<evidence type="ECO:0008006" key="5">
    <source>
        <dbReference type="Google" id="ProtNLM"/>
    </source>
</evidence>
<feature type="coiled-coil region" evidence="1">
    <location>
        <begin position="208"/>
        <end position="235"/>
    </location>
</feature>
<evidence type="ECO:0000256" key="1">
    <source>
        <dbReference type="SAM" id="Coils"/>
    </source>
</evidence>
<name>A0AAW1NP21_9CHLO</name>
<feature type="compositionally biased region" description="Polar residues" evidence="2">
    <location>
        <begin position="270"/>
        <end position="291"/>
    </location>
</feature>
<evidence type="ECO:0000313" key="4">
    <source>
        <dbReference type="Proteomes" id="UP001465755"/>
    </source>
</evidence>
<evidence type="ECO:0000313" key="3">
    <source>
        <dbReference type="EMBL" id="KAK9793464.1"/>
    </source>
</evidence>
<proteinExistence type="predicted"/>
<dbReference type="EMBL" id="JALJOQ010000150">
    <property type="protein sequence ID" value="KAK9793464.1"/>
    <property type="molecule type" value="Genomic_DNA"/>
</dbReference>
<comment type="caution">
    <text evidence="3">The sequence shown here is derived from an EMBL/GenBank/DDBJ whole genome shotgun (WGS) entry which is preliminary data.</text>
</comment>
<gene>
    <name evidence="3" type="ORF">WJX73_000563</name>
</gene>
<organism evidence="3 4">
    <name type="scientific">Symbiochloris irregularis</name>
    <dbReference type="NCBI Taxonomy" id="706552"/>
    <lineage>
        <taxon>Eukaryota</taxon>
        <taxon>Viridiplantae</taxon>
        <taxon>Chlorophyta</taxon>
        <taxon>core chlorophytes</taxon>
        <taxon>Trebouxiophyceae</taxon>
        <taxon>Trebouxiales</taxon>
        <taxon>Trebouxiaceae</taxon>
        <taxon>Symbiochloris</taxon>
    </lineage>
</organism>
<protein>
    <recommendedName>
        <fullName evidence="5">C2H2-type domain-containing protein</fullName>
    </recommendedName>
</protein>
<keyword evidence="1" id="KW-0175">Coiled coil</keyword>
<feature type="compositionally biased region" description="Polar residues" evidence="2">
    <location>
        <begin position="117"/>
        <end position="134"/>
    </location>
</feature>
<evidence type="ECO:0000256" key="2">
    <source>
        <dbReference type="SAM" id="MobiDB-lite"/>
    </source>
</evidence>
<accession>A0AAW1NP21</accession>
<sequence>MVATSEYSVSRAGQSSRAPGLDAAPSEVEEHLASLDGKVVWVHPRLQRNSLKGCQAHYTSKGGFRQHMLQHRARGDIVAEGPIDAATYKRKVGLDAGGRATIGPCGGTPLQAAVSRSGVQNGEAESQEGTNDRQSPAALASCKGAEAAHEEDNENNSLPEPPPELARMGSSSRMSSEDECADWPVDLRDMRARYEHSHLQHMQDLSKLLSAQEAVRNLKRQCDQADEEASKADRTFLRNQKKIRQEGGLAKEMHEKSLADLQQRKERSASAGTGLQQCTANVGCPNSTRLTGSMEADTEFHMAASVRP</sequence>
<feature type="compositionally biased region" description="Polar residues" evidence="2">
    <location>
        <begin position="1"/>
        <end position="17"/>
    </location>
</feature>
<feature type="region of interest" description="Disordered" evidence="2">
    <location>
        <begin position="1"/>
        <end position="25"/>
    </location>
</feature>
<feature type="region of interest" description="Disordered" evidence="2">
    <location>
        <begin position="108"/>
        <end position="177"/>
    </location>
</feature>
<feature type="compositionally biased region" description="Basic and acidic residues" evidence="2">
    <location>
        <begin position="247"/>
        <end position="268"/>
    </location>
</feature>
<reference evidence="3 4" key="1">
    <citation type="journal article" date="2024" name="Nat. Commun.">
        <title>Phylogenomics reveals the evolutionary origins of lichenization in chlorophyte algae.</title>
        <authorList>
            <person name="Puginier C."/>
            <person name="Libourel C."/>
            <person name="Otte J."/>
            <person name="Skaloud P."/>
            <person name="Haon M."/>
            <person name="Grisel S."/>
            <person name="Petersen M."/>
            <person name="Berrin J.G."/>
            <person name="Delaux P.M."/>
            <person name="Dal Grande F."/>
            <person name="Keller J."/>
        </authorList>
    </citation>
    <scope>NUCLEOTIDE SEQUENCE [LARGE SCALE GENOMIC DNA]</scope>
    <source>
        <strain evidence="3 4">SAG 2036</strain>
    </source>
</reference>
<keyword evidence="4" id="KW-1185">Reference proteome</keyword>
<dbReference type="AlphaFoldDB" id="A0AAW1NP21"/>
<dbReference type="Proteomes" id="UP001465755">
    <property type="component" value="Unassembled WGS sequence"/>
</dbReference>